<evidence type="ECO:0000256" key="10">
    <source>
        <dbReference type="ARBA" id="ARBA00023136"/>
    </source>
</evidence>
<reference evidence="15" key="1">
    <citation type="submission" date="2020-06" db="EMBL/GenBank/DDBJ databases">
        <title>Genomes of multiple members of Pneumocystis genus reveal paths to human pathogen Pneumocystis jirovecii.</title>
        <authorList>
            <person name="Cisse O.H."/>
            <person name="Ma L."/>
            <person name="Dekker J."/>
            <person name="Khil P."/>
            <person name="Jo J."/>
            <person name="Brenchley J."/>
            <person name="Blair R."/>
            <person name="Pahar B."/>
            <person name="Chabe M."/>
            <person name="Van Rompay K.A."/>
            <person name="Keesler R."/>
            <person name="Sukura A."/>
            <person name="Hirsch V."/>
            <person name="Kutty G."/>
            <person name="Liu Y."/>
            <person name="Peng L."/>
            <person name="Chen J."/>
            <person name="Song J."/>
            <person name="Weissenbacher-Lang C."/>
            <person name="Xu J."/>
            <person name="Upham N.S."/>
            <person name="Stajich J.E."/>
            <person name="Cuomo C.A."/>
            <person name="Cushion M.T."/>
            <person name="Kovacs J.A."/>
        </authorList>
    </citation>
    <scope>NUCLEOTIDE SEQUENCE</scope>
    <source>
        <strain evidence="15">2A</strain>
    </source>
</reference>
<evidence type="ECO:0000256" key="8">
    <source>
        <dbReference type="ARBA" id="ARBA00022824"/>
    </source>
</evidence>
<evidence type="ECO:0000256" key="6">
    <source>
        <dbReference type="ARBA" id="ARBA00022679"/>
    </source>
</evidence>
<keyword evidence="6 12" id="KW-0808">Transferase</keyword>
<name>A0A899FXK2_9ASCO</name>
<evidence type="ECO:0000313" key="16">
    <source>
        <dbReference type="Proteomes" id="UP000663699"/>
    </source>
</evidence>
<keyword evidence="10 12" id="KW-0472">Membrane</keyword>
<feature type="transmembrane region" description="Helical" evidence="12">
    <location>
        <begin position="20"/>
        <end position="41"/>
    </location>
</feature>
<dbReference type="PANTHER" id="PTHR45919:SF1">
    <property type="entry name" value="GDP-MAN:MAN(3)GLCNAC(2)-PP-DOL ALPHA-1,2-MANNOSYLTRANSFERASE"/>
    <property type="match status" value="1"/>
</dbReference>
<keyword evidence="16" id="KW-1185">Reference proteome</keyword>
<keyword evidence="9 12" id="KW-1133">Transmembrane helix</keyword>
<feature type="domain" description="ALG11 mannosyltransferase N-terminal" evidence="14">
    <location>
        <begin position="79"/>
        <end position="269"/>
    </location>
</feature>
<dbReference type="EC" id="2.4.1.131" evidence="3 12"/>
<evidence type="ECO:0000256" key="11">
    <source>
        <dbReference type="ARBA" id="ARBA00045065"/>
    </source>
</evidence>
<evidence type="ECO:0000256" key="5">
    <source>
        <dbReference type="ARBA" id="ARBA00022676"/>
    </source>
</evidence>
<evidence type="ECO:0000256" key="12">
    <source>
        <dbReference type="RuleBase" id="RU367051"/>
    </source>
</evidence>
<dbReference type="SUPFAM" id="SSF53756">
    <property type="entry name" value="UDP-Glycosyltransferase/glycogen phosphorylase"/>
    <property type="match status" value="1"/>
</dbReference>
<feature type="domain" description="Glycosyl transferase family 1" evidence="13">
    <location>
        <begin position="293"/>
        <end position="467"/>
    </location>
</feature>
<organism evidence="15 16">
    <name type="scientific">Pneumocystis wakefieldiae</name>
    <dbReference type="NCBI Taxonomy" id="38082"/>
    <lineage>
        <taxon>Eukaryota</taxon>
        <taxon>Fungi</taxon>
        <taxon>Dikarya</taxon>
        <taxon>Ascomycota</taxon>
        <taxon>Taphrinomycotina</taxon>
        <taxon>Pneumocystomycetes</taxon>
        <taxon>Pneumocystaceae</taxon>
        <taxon>Pneumocystis</taxon>
    </lineage>
</organism>
<keyword evidence="7 12" id="KW-0812">Transmembrane</keyword>
<dbReference type="UniPathway" id="UPA00378"/>
<gene>
    <name evidence="15" type="ORF">MERGE_002328</name>
</gene>
<evidence type="ECO:0000259" key="14">
    <source>
        <dbReference type="Pfam" id="PF15924"/>
    </source>
</evidence>
<comment type="pathway">
    <text evidence="2 12">Protein modification; protein glycosylation.</text>
</comment>
<evidence type="ECO:0000256" key="3">
    <source>
        <dbReference type="ARBA" id="ARBA00012645"/>
    </source>
</evidence>
<dbReference type="Proteomes" id="UP000663699">
    <property type="component" value="Chromosome 4"/>
</dbReference>
<evidence type="ECO:0000256" key="2">
    <source>
        <dbReference type="ARBA" id="ARBA00004922"/>
    </source>
</evidence>
<dbReference type="OrthoDB" id="2276068at2759"/>
<dbReference type="Pfam" id="PF00534">
    <property type="entry name" value="Glycos_transf_1"/>
    <property type="match status" value="1"/>
</dbReference>
<comment type="catalytic activity">
    <reaction evidence="11 12">
        <text>an alpha-D-Man-(1-&gt;3)-[alpha-D-Man-(1-&gt;6)]-beta-D-Man-(1-&gt;4)-beta-D-GlcNAc-(1-&gt;4)-alpha-D-GlcNAc-diphospho-di-trans,poly-cis-dolichol + 2 GDP-alpha-D-mannose = an alpha-D-Man-(1-&gt;2)-alpha-D-Man-(1-&gt;2)-alpha-D-Man-(1-&gt;3)-[alpha-D-Man-(1-&gt;6)]-beta-D-Man-(1-&gt;4)-beta-D-GlcNAc-(1-&gt;4)-alpha-D-GlcNAc-diphospho-di-trans,poly-cis-dolichol + 2 GDP + 2 H(+)</text>
        <dbReference type="Rhea" id="RHEA:29523"/>
        <dbReference type="Rhea" id="RHEA-COMP:19515"/>
        <dbReference type="Rhea" id="RHEA-COMP:19516"/>
        <dbReference type="ChEBI" id="CHEBI:15378"/>
        <dbReference type="ChEBI" id="CHEBI:57527"/>
        <dbReference type="ChEBI" id="CHEBI:58189"/>
        <dbReference type="ChEBI" id="CHEBI:132511"/>
        <dbReference type="ChEBI" id="CHEBI:132515"/>
        <dbReference type="EC" id="2.4.1.131"/>
    </reaction>
    <physiologicalReaction direction="left-to-right" evidence="11 12">
        <dbReference type="Rhea" id="RHEA:29524"/>
    </physiologicalReaction>
</comment>
<proteinExistence type="inferred from homology"/>
<dbReference type="InterPro" id="IPR038013">
    <property type="entry name" value="ALG11"/>
</dbReference>
<evidence type="ECO:0000256" key="4">
    <source>
        <dbReference type="ARBA" id="ARBA00022018"/>
    </source>
</evidence>
<evidence type="ECO:0000313" key="15">
    <source>
        <dbReference type="EMBL" id="QSL65024.1"/>
    </source>
</evidence>
<dbReference type="CDD" id="cd03806">
    <property type="entry name" value="GT4_ALG11-like"/>
    <property type="match status" value="1"/>
</dbReference>
<dbReference type="GO" id="GO:0005789">
    <property type="term" value="C:endoplasmic reticulum membrane"/>
    <property type="evidence" value="ECO:0007669"/>
    <property type="project" value="UniProtKB-SubCell"/>
</dbReference>
<dbReference type="EMBL" id="CP054535">
    <property type="protein sequence ID" value="QSL65024.1"/>
    <property type="molecule type" value="Genomic_DNA"/>
</dbReference>
<dbReference type="GO" id="GO:0006487">
    <property type="term" value="P:protein N-linked glycosylation"/>
    <property type="evidence" value="ECO:0007669"/>
    <property type="project" value="TreeGrafter"/>
</dbReference>
<dbReference type="AlphaFoldDB" id="A0A899FXK2"/>
<dbReference type="InterPro" id="IPR031814">
    <property type="entry name" value="ALG11_N"/>
</dbReference>
<comment type="similarity">
    <text evidence="12">Belongs to the glycosyltransferase group 1 family. Glycosyltransferase 4 subfamily.</text>
</comment>
<dbReference type="Gene3D" id="3.40.50.2000">
    <property type="entry name" value="Glycogen Phosphorylase B"/>
    <property type="match status" value="2"/>
</dbReference>
<evidence type="ECO:0000256" key="9">
    <source>
        <dbReference type="ARBA" id="ARBA00022989"/>
    </source>
</evidence>
<protein>
    <recommendedName>
        <fullName evidence="4 12">GDP-Man:Man(3)GlcNAc(2)-PP-Dol alpha-1,2-mannosyltransferase</fullName>
        <ecNumber evidence="3 12">2.4.1.131</ecNumber>
    </recommendedName>
</protein>
<comment type="function">
    <text evidence="12">GDP-Man:Man(3)GlcNAc(2)-PP-Dol alpha-1,2-mannosyltransferase that operates in the biosynthetic pathway of dolichol-linked oligosaccharides, the glycan precursors employed in protein asparagine (N)-glycosylation. The assembly of dolichol-linked oligosaccharides begins on the cytosolic side of the endoplasmic reticulum membrane and finishes in its lumen. The sequential addition of sugars to dolichol pyrophosphate produces dolichol-linked oligosaccharides containing fourteen sugars, including two GlcNAcs, nine mannoses and three glucoses. Once assembled, the oligosaccharide is transferred from the lipid to nascent proteins by oligosaccharyltransferases. Catalyzes, on the cytoplasmic face of the endoplasmic reticulum, the addition of the fourth and fifth mannose residues to the dolichol-linked oligosaccharide chain, to produce Man(5)GlcNAc(2)-PP-dolichol core oligosaccharide.</text>
</comment>
<keyword evidence="8 12" id="KW-0256">Endoplasmic reticulum</keyword>
<dbReference type="InterPro" id="IPR001296">
    <property type="entry name" value="Glyco_trans_1"/>
</dbReference>
<evidence type="ECO:0000259" key="13">
    <source>
        <dbReference type="Pfam" id="PF00534"/>
    </source>
</evidence>
<keyword evidence="5 12" id="KW-0328">Glycosyltransferase</keyword>
<dbReference type="GO" id="GO:0004377">
    <property type="term" value="F:GDP-Man:Man(3)GlcNAc(2)-PP-Dol alpha-1,2-mannosyltransferase activity"/>
    <property type="evidence" value="ECO:0007669"/>
    <property type="project" value="UniProtKB-UniRule"/>
</dbReference>
<comment type="subcellular location">
    <subcellularLocation>
        <location evidence="1">Endoplasmic reticulum membrane</location>
        <topology evidence="1">Single-pass membrane protein</topology>
    </subcellularLocation>
</comment>
<dbReference type="PANTHER" id="PTHR45919">
    <property type="entry name" value="GDP-MAN:MAN(3)GLCNAC(2)-PP-DOL ALPHA-1,2-MANNOSYLTRANSFERASE"/>
    <property type="match status" value="1"/>
</dbReference>
<evidence type="ECO:0000256" key="7">
    <source>
        <dbReference type="ARBA" id="ARBA00022692"/>
    </source>
</evidence>
<accession>A0A899FXK2</accession>
<sequence>MYFISEFISRKLNTFEEKYAVPVSIIMIIIIICPSIIYIFLKILAYKTYKRLYEKSKKIKNQFISEAKFELNMSQRPIIIGFFHPYCNSGGGGERVLWTAIKAIQSEYPHTICVVYTGDINSKKKDILEKTKEIFEIELDEKRIQFIYLYKRHYVSPERWPHVTLLGQSLGSLILAYEAINQCVPNIFIDTMGYAFTYPLVSSCLDIPIVAYVHYPTISQDMISKLSNKRILKNIYWRMFALAYSFCGHYADLVITNSSWTQAHIESLWKKKKEIITIYPPCNIKELYDSSINQKIEREKLILYIAQFRKEKNHKLLLESFKTMLDTYPKTRDSGIKLILIGSIRENDEPYIDSLKNMTKHLNIEDSVLFFHNLSWKEIVTWLKKSWIGVNTMWNEHFGIAIVEYMAAALIPVIHDSGGPKLDIVVDYKGKPTGYRASTPSSFAKAFNDIFSMSQEDIDSMRKRARESSTRFSQETFRNRWLDIMDILLKYEQTHRRERIYRTQFREF</sequence>
<evidence type="ECO:0000256" key="1">
    <source>
        <dbReference type="ARBA" id="ARBA00004389"/>
    </source>
</evidence>
<dbReference type="Pfam" id="PF15924">
    <property type="entry name" value="ALG11_N"/>
    <property type="match status" value="1"/>
</dbReference>